<feature type="non-terminal residue" evidence="1">
    <location>
        <position position="1"/>
    </location>
</feature>
<name>A0A2K3KVS8_TRIPR</name>
<organism evidence="1 2">
    <name type="scientific">Trifolium pratense</name>
    <name type="common">Red clover</name>
    <dbReference type="NCBI Taxonomy" id="57577"/>
    <lineage>
        <taxon>Eukaryota</taxon>
        <taxon>Viridiplantae</taxon>
        <taxon>Streptophyta</taxon>
        <taxon>Embryophyta</taxon>
        <taxon>Tracheophyta</taxon>
        <taxon>Spermatophyta</taxon>
        <taxon>Magnoliopsida</taxon>
        <taxon>eudicotyledons</taxon>
        <taxon>Gunneridae</taxon>
        <taxon>Pentapetalae</taxon>
        <taxon>rosids</taxon>
        <taxon>fabids</taxon>
        <taxon>Fabales</taxon>
        <taxon>Fabaceae</taxon>
        <taxon>Papilionoideae</taxon>
        <taxon>50 kb inversion clade</taxon>
        <taxon>NPAAA clade</taxon>
        <taxon>Hologalegina</taxon>
        <taxon>IRL clade</taxon>
        <taxon>Trifolieae</taxon>
        <taxon>Trifolium</taxon>
    </lineage>
</organism>
<protein>
    <submittedName>
        <fullName evidence="1">Uncharacterized protein</fullName>
    </submittedName>
</protein>
<dbReference type="Proteomes" id="UP000236291">
    <property type="component" value="Unassembled WGS sequence"/>
</dbReference>
<proteinExistence type="predicted"/>
<dbReference type="EMBL" id="ASHM01112990">
    <property type="protein sequence ID" value="PNX70386.1"/>
    <property type="molecule type" value="Genomic_DNA"/>
</dbReference>
<evidence type="ECO:0000313" key="1">
    <source>
        <dbReference type="EMBL" id="PNX70386.1"/>
    </source>
</evidence>
<gene>
    <name evidence="1" type="ORF">L195_g057341</name>
</gene>
<dbReference type="AlphaFoldDB" id="A0A2K3KVS8"/>
<evidence type="ECO:0000313" key="2">
    <source>
        <dbReference type="Proteomes" id="UP000236291"/>
    </source>
</evidence>
<reference evidence="1 2" key="1">
    <citation type="journal article" date="2014" name="Am. J. Bot.">
        <title>Genome assembly and annotation for red clover (Trifolium pratense; Fabaceae).</title>
        <authorList>
            <person name="Istvanek J."/>
            <person name="Jaros M."/>
            <person name="Krenek A."/>
            <person name="Repkova J."/>
        </authorList>
    </citation>
    <scope>NUCLEOTIDE SEQUENCE [LARGE SCALE GENOMIC DNA]</scope>
    <source>
        <strain evidence="2">cv. Tatra</strain>
        <tissue evidence="1">Young leaves</tissue>
    </source>
</reference>
<reference evidence="1 2" key="2">
    <citation type="journal article" date="2017" name="Front. Plant Sci.">
        <title>Gene Classification and Mining of Molecular Markers Useful in Red Clover (Trifolium pratense) Breeding.</title>
        <authorList>
            <person name="Istvanek J."/>
            <person name="Dluhosova J."/>
            <person name="Dluhos P."/>
            <person name="Patkova L."/>
            <person name="Nedelnik J."/>
            <person name="Repkova J."/>
        </authorList>
    </citation>
    <scope>NUCLEOTIDE SEQUENCE [LARGE SCALE GENOMIC DNA]</scope>
    <source>
        <strain evidence="2">cv. Tatra</strain>
        <tissue evidence="1">Young leaves</tissue>
    </source>
</reference>
<sequence length="121" mass="14282">HYKIRLLEESNFYSNWIRCGRTMVCYLPMCQFGYVQTIPRHPTISARPMKTQQQVDQHHAQFLDRVLTSAQRAIRICIYCSLHQVIYEVVFLDMTLLYYPDATRRSAKASRAEGSYRGMKL</sequence>
<comment type="caution">
    <text evidence="1">The sequence shown here is derived from an EMBL/GenBank/DDBJ whole genome shotgun (WGS) entry which is preliminary data.</text>
</comment>
<accession>A0A2K3KVS8</accession>